<gene>
    <name evidence="1" type="ORF">SCF082_LOCUS38331</name>
</gene>
<accession>A0ABP0PX91</accession>
<keyword evidence="2" id="KW-1185">Reference proteome</keyword>
<reference evidence="1 2" key="1">
    <citation type="submission" date="2024-02" db="EMBL/GenBank/DDBJ databases">
        <authorList>
            <person name="Chen Y."/>
            <person name="Shah S."/>
            <person name="Dougan E. K."/>
            <person name="Thang M."/>
            <person name="Chan C."/>
        </authorList>
    </citation>
    <scope>NUCLEOTIDE SEQUENCE [LARGE SCALE GENOMIC DNA]</scope>
</reference>
<protein>
    <submittedName>
        <fullName evidence="1">Uncharacterized protein</fullName>
    </submittedName>
</protein>
<sequence>MNRLMNHEPLAAGVFNSTYNGASSQLSMWDGHLDNSVEVLELMCERMEKDWLNLNPKFRKSYGFKELATGLRLDMFLLRHLDSEFSSMLESGVPPIDINAVSAFRSAINKYAKEVSDQNFKAAEKLANLDIKYLTDRYSRGKLLVDDATSAAKAICAVSWFHHQFTSPGHLLAAPHFWVRLDPSAGRESVTCRTVIPTGLFRHRSGYSSEDSRDVKRYNEWGKAVAEMQKHHLQSNAGHEYFFTAYYSEEEAKDLQNLASEVQGGLVTARGSFFQYQQPQLSVFWAAR</sequence>
<comment type="caution">
    <text evidence="1">The sequence shown here is derived from an EMBL/GenBank/DDBJ whole genome shotgun (WGS) entry which is preliminary data.</text>
</comment>
<dbReference type="EMBL" id="CAXAMM010038721">
    <property type="protein sequence ID" value="CAK9080416.1"/>
    <property type="molecule type" value="Genomic_DNA"/>
</dbReference>
<evidence type="ECO:0000313" key="2">
    <source>
        <dbReference type="Proteomes" id="UP001642464"/>
    </source>
</evidence>
<proteinExistence type="predicted"/>
<dbReference type="Proteomes" id="UP001642464">
    <property type="component" value="Unassembled WGS sequence"/>
</dbReference>
<evidence type="ECO:0000313" key="1">
    <source>
        <dbReference type="EMBL" id="CAK9080416.1"/>
    </source>
</evidence>
<name>A0ABP0PX91_9DINO</name>
<organism evidence="1 2">
    <name type="scientific">Durusdinium trenchii</name>
    <dbReference type="NCBI Taxonomy" id="1381693"/>
    <lineage>
        <taxon>Eukaryota</taxon>
        <taxon>Sar</taxon>
        <taxon>Alveolata</taxon>
        <taxon>Dinophyceae</taxon>
        <taxon>Suessiales</taxon>
        <taxon>Symbiodiniaceae</taxon>
        <taxon>Durusdinium</taxon>
    </lineage>
</organism>